<evidence type="ECO:0000256" key="6">
    <source>
        <dbReference type="ARBA" id="ARBA00022824"/>
    </source>
</evidence>
<dbReference type="InterPro" id="IPR050182">
    <property type="entry name" value="Cytochrome_P450_fam2"/>
</dbReference>
<evidence type="ECO:0000256" key="1">
    <source>
        <dbReference type="ARBA" id="ARBA00001971"/>
    </source>
</evidence>
<keyword evidence="5" id="KW-0479">Metal-binding</keyword>
<sequence>LLSEGVSSVSIRTLLVFLVVFLLIADYMKRRKPKNFPPGPFPLPFLGNLHSMDFKDPLKGIEKLTKKYGDIFGTHMGSMSYVIVNNLQMIKEVLVNQGENFLDRPEVPFEIGFFSQRGLISSNGHVWKQQRRFALTTLRNFGLGKKSLEERIQEECRYLTDAIGEEQGHPFDPHFKINNAVSNIICSVTFGDRFEYHNERFQELLHLLDKLLVLHSHPLSQLYSSFPRIMKYVPGPHHTISEIWKQLKSFLCDIIAKHKEDWQPTESRDFIDSYLQEIAKDDGSGCFSEENLVACTLDLFFAGTETTSTTLRWALLYMAAYPEIQARVQAEIDTVVGQTRQPGLDDRTILPYTNAVVHELQRCSNVIPVGVPRLTTRDTLLGGFLVPKGTILMPNLTSVLTDKKEWETPDAFNPEHFLKDGQFWRRDAFFPFSLGK</sequence>
<comment type="cofactor">
    <cofactor evidence="1">
        <name>heme</name>
        <dbReference type="ChEBI" id="CHEBI:30413"/>
    </cofactor>
</comment>
<accession>A0A7K7WVZ0</accession>
<keyword evidence="6" id="KW-0256">Endoplasmic reticulum</keyword>
<dbReference type="GO" id="GO:0005789">
    <property type="term" value="C:endoplasmic reticulum membrane"/>
    <property type="evidence" value="ECO:0007669"/>
    <property type="project" value="UniProtKB-SubCell"/>
</dbReference>
<evidence type="ECO:0000256" key="3">
    <source>
        <dbReference type="ARBA" id="ARBA00004586"/>
    </source>
</evidence>
<keyword evidence="7" id="KW-0492">Microsome</keyword>
<feature type="transmembrane region" description="Helical" evidence="12">
    <location>
        <begin position="6"/>
        <end position="25"/>
    </location>
</feature>
<dbReference type="Pfam" id="PF00067">
    <property type="entry name" value="p450"/>
    <property type="match status" value="1"/>
</dbReference>
<proteinExistence type="inferred from homology"/>
<dbReference type="InterPro" id="IPR008071">
    <property type="entry name" value="Cyt_P450_E_grp-I_CYP2J-like"/>
</dbReference>
<dbReference type="OrthoDB" id="2789670at2759"/>
<dbReference type="PRINTS" id="PR00463">
    <property type="entry name" value="EP450I"/>
</dbReference>
<keyword evidence="8" id="KW-0560">Oxidoreductase</keyword>
<dbReference type="EMBL" id="VZSV01000999">
    <property type="protein sequence ID" value="NXA57562.1"/>
    <property type="molecule type" value="Genomic_DNA"/>
</dbReference>
<dbReference type="GO" id="GO:0020037">
    <property type="term" value="F:heme binding"/>
    <property type="evidence" value="ECO:0007669"/>
    <property type="project" value="InterPro"/>
</dbReference>
<dbReference type="PANTHER" id="PTHR24300">
    <property type="entry name" value="CYTOCHROME P450 508A4-RELATED"/>
    <property type="match status" value="1"/>
</dbReference>
<dbReference type="InterPro" id="IPR036396">
    <property type="entry name" value="Cyt_P450_sf"/>
</dbReference>
<evidence type="ECO:0000313" key="14">
    <source>
        <dbReference type="Proteomes" id="UP000531559"/>
    </source>
</evidence>
<dbReference type="Proteomes" id="UP000531559">
    <property type="component" value="Unassembled WGS sequence"/>
</dbReference>
<dbReference type="InterPro" id="IPR002401">
    <property type="entry name" value="Cyt_P450_E_grp-I"/>
</dbReference>
<keyword evidence="12" id="KW-1133">Transmembrane helix</keyword>
<evidence type="ECO:0000256" key="7">
    <source>
        <dbReference type="ARBA" id="ARBA00022848"/>
    </source>
</evidence>
<name>A0A7K7WVZ0_9AVES</name>
<evidence type="ECO:0000256" key="11">
    <source>
        <dbReference type="ARBA" id="ARBA00023136"/>
    </source>
</evidence>
<dbReference type="GO" id="GO:0005506">
    <property type="term" value="F:iron ion binding"/>
    <property type="evidence" value="ECO:0007669"/>
    <property type="project" value="InterPro"/>
</dbReference>
<keyword evidence="12" id="KW-0812">Transmembrane</keyword>
<dbReference type="GO" id="GO:0006805">
    <property type="term" value="P:xenobiotic metabolic process"/>
    <property type="evidence" value="ECO:0007669"/>
    <property type="project" value="TreeGrafter"/>
</dbReference>
<dbReference type="SUPFAM" id="SSF48264">
    <property type="entry name" value="Cytochrome P450"/>
    <property type="match status" value="1"/>
</dbReference>
<keyword evidence="9" id="KW-0408">Iron</keyword>
<dbReference type="PANTHER" id="PTHR24300:SF177">
    <property type="entry name" value="CYTOCHROME P450 2J2"/>
    <property type="match status" value="1"/>
</dbReference>
<dbReference type="InterPro" id="IPR001128">
    <property type="entry name" value="Cyt_P450"/>
</dbReference>
<dbReference type="AlphaFoldDB" id="A0A7K7WVZ0"/>
<gene>
    <name evidence="13" type="primary">Cyp2j2_4</name>
    <name evidence="13" type="ORF">NOTJUL_R09688</name>
</gene>
<comment type="caution">
    <text evidence="13">The sequence shown here is derived from an EMBL/GenBank/DDBJ whole genome shotgun (WGS) entry which is preliminary data.</text>
</comment>
<comment type="similarity">
    <text evidence="4">Belongs to the cytochrome P450 family.</text>
</comment>
<evidence type="ECO:0000313" key="13">
    <source>
        <dbReference type="EMBL" id="NXA57562.1"/>
    </source>
</evidence>
<protein>
    <submittedName>
        <fullName evidence="13">CP2J2 protein</fullName>
    </submittedName>
</protein>
<feature type="non-terminal residue" evidence="13">
    <location>
        <position position="436"/>
    </location>
</feature>
<comment type="subcellular location">
    <subcellularLocation>
        <location evidence="3">Endoplasmic reticulum membrane</location>
    </subcellularLocation>
    <subcellularLocation>
        <location evidence="2">Microsome membrane</location>
    </subcellularLocation>
</comment>
<dbReference type="PRINTS" id="PR00385">
    <property type="entry name" value="P450"/>
</dbReference>
<dbReference type="PRINTS" id="PR01688">
    <property type="entry name" value="EP450ICYP2J"/>
</dbReference>
<evidence type="ECO:0000256" key="2">
    <source>
        <dbReference type="ARBA" id="ARBA00004524"/>
    </source>
</evidence>
<evidence type="ECO:0000256" key="10">
    <source>
        <dbReference type="ARBA" id="ARBA00023033"/>
    </source>
</evidence>
<keyword evidence="14" id="KW-1185">Reference proteome</keyword>
<dbReference type="Gene3D" id="1.10.630.10">
    <property type="entry name" value="Cytochrome P450"/>
    <property type="match status" value="1"/>
</dbReference>
<keyword evidence="11 12" id="KW-0472">Membrane</keyword>
<evidence type="ECO:0000256" key="12">
    <source>
        <dbReference type="SAM" id="Phobius"/>
    </source>
</evidence>
<evidence type="ECO:0000256" key="4">
    <source>
        <dbReference type="ARBA" id="ARBA00010617"/>
    </source>
</evidence>
<feature type="non-terminal residue" evidence="13">
    <location>
        <position position="1"/>
    </location>
</feature>
<evidence type="ECO:0000256" key="9">
    <source>
        <dbReference type="ARBA" id="ARBA00023004"/>
    </source>
</evidence>
<evidence type="ECO:0000256" key="5">
    <source>
        <dbReference type="ARBA" id="ARBA00022723"/>
    </source>
</evidence>
<dbReference type="GO" id="GO:0016712">
    <property type="term" value="F:oxidoreductase activity, acting on paired donors, with incorporation or reduction of molecular oxygen, reduced flavin or flavoprotein as one donor, and incorporation of one atom of oxygen"/>
    <property type="evidence" value="ECO:0007669"/>
    <property type="project" value="InterPro"/>
</dbReference>
<dbReference type="GO" id="GO:0006082">
    <property type="term" value="P:organic acid metabolic process"/>
    <property type="evidence" value="ECO:0007669"/>
    <property type="project" value="TreeGrafter"/>
</dbReference>
<evidence type="ECO:0000256" key="8">
    <source>
        <dbReference type="ARBA" id="ARBA00023002"/>
    </source>
</evidence>
<organism evidence="13 14">
    <name type="scientific">Nothocercus julius</name>
    <dbReference type="NCBI Taxonomy" id="2585813"/>
    <lineage>
        <taxon>Eukaryota</taxon>
        <taxon>Metazoa</taxon>
        <taxon>Chordata</taxon>
        <taxon>Craniata</taxon>
        <taxon>Vertebrata</taxon>
        <taxon>Euteleostomi</taxon>
        <taxon>Archelosauria</taxon>
        <taxon>Archosauria</taxon>
        <taxon>Dinosauria</taxon>
        <taxon>Saurischia</taxon>
        <taxon>Theropoda</taxon>
        <taxon>Coelurosauria</taxon>
        <taxon>Aves</taxon>
        <taxon>Palaeognathae</taxon>
        <taxon>Tinamiformes</taxon>
        <taxon>Tinamidae</taxon>
        <taxon>Nothocercus</taxon>
    </lineage>
</organism>
<dbReference type="FunFam" id="1.10.630.10:FF:000004">
    <property type="entry name" value="cytochrome P450 2D15 isoform X1"/>
    <property type="match status" value="1"/>
</dbReference>
<reference evidence="13 14" key="1">
    <citation type="submission" date="2019-09" db="EMBL/GenBank/DDBJ databases">
        <title>Bird 10,000 Genomes (B10K) Project - Family phase.</title>
        <authorList>
            <person name="Zhang G."/>
        </authorList>
    </citation>
    <scope>NUCLEOTIDE SEQUENCE [LARGE SCALE GENOMIC DNA]</scope>
    <source>
        <strain evidence="13">B10K-MSB-01</strain>
    </source>
</reference>
<keyword evidence="10" id="KW-0503">Monooxygenase</keyword>